<gene>
    <name evidence="1" type="ordered locus">SYNW2105</name>
</gene>
<name>Q7U4G3_PARMW</name>
<keyword evidence="2" id="KW-1185">Reference proteome</keyword>
<reference evidence="1 2" key="1">
    <citation type="journal article" date="2003" name="Nature">
        <title>The genome of a motile marine Synechococcus.</title>
        <authorList>
            <person name="Palenik B."/>
            <person name="Brahamsha B."/>
            <person name="Larimer F."/>
            <person name="Land M."/>
            <person name="Hauser L."/>
            <person name="Chain P."/>
            <person name="Lamerdin J."/>
            <person name="Regala W."/>
            <person name="Allen E.A."/>
            <person name="McCarren J."/>
            <person name="Paulsen I."/>
            <person name="Dufresne A."/>
            <person name="Partensky F."/>
            <person name="Webb E."/>
            <person name="Waterbury J."/>
        </authorList>
    </citation>
    <scope>NUCLEOTIDE SEQUENCE [LARGE SCALE GENOMIC DNA]</scope>
    <source>
        <strain evidence="1 2">WH8102</strain>
    </source>
</reference>
<dbReference type="HOGENOM" id="CLU_140176_15_0_3"/>
<evidence type="ECO:0000313" key="2">
    <source>
        <dbReference type="Proteomes" id="UP000001422"/>
    </source>
</evidence>
<dbReference type="InterPro" id="IPR052931">
    <property type="entry name" value="Prophage_regulatory_activator"/>
</dbReference>
<dbReference type="EMBL" id="BX569694">
    <property type="protein sequence ID" value="CAE08620.1"/>
    <property type="molecule type" value="Genomic_DNA"/>
</dbReference>
<dbReference type="InterPro" id="IPR010260">
    <property type="entry name" value="AlpA"/>
</dbReference>
<proteinExistence type="predicted"/>
<dbReference type="SUPFAM" id="SSF46955">
    <property type="entry name" value="Putative DNA-binding domain"/>
    <property type="match status" value="1"/>
</dbReference>
<organism evidence="1 2">
    <name type="scientific">Parasynechococcus marenigrum (strain WH8102)</name>
    <dbReference type="NCBI Taxonomy" id="84588"/>
    <lineage>
        <taxon>Bacteria</taxon>
        <taxon>Bacillati</taxon>
        <taxon>Cyanobacteriota</taxon>
        <taxon>Cyanophyceae</taxon>
        <taxon>Synechococcales</taxon>
        <taxon>Prochlorococcaceae</taxon>
        <taxon>Parasynechococcus</taxon>
        <taxon>Parasynechococcus marenigrum</taxon>
    </lineage>
</organism>
<dbReference type="InterPro" id="IPR009061">
    <property type="entry name" value="DNA-bd_dom_put_sf"/>
</dbReference>
<sequence length="47" mass="5421">MTGLSTSTIYRWMTDGTFPKQIQLGSRSVVWNERDVIDWMNAQNANT</sequence>
<dbReference type="PANTHER" id="PTHR36154:SF1">
    <property type="entry name" value="DNA-BINDING TRANSCRIPTIONAL ACTIVATOR ALPA"/>
    <property type="match status" value="1"/>
</dbReference>
<dbReference type="STRING" id="84588.SYNW2105"/>
<dbReference type="Proteomes" id="UP000001422">
    <property type="component" value="Chromosome"/>
</dbReference>
<dbReference type="Gene3D" id="1.10.238.160">
    <property type="match status" value="1"/>
</dbReference>
<dbReference type="Pfam" id="PF05930">
    <property type="entry name" value="Phage_AlpA"/>
    <property type="match status" value="1"/>
</dbReference>
<evidence type="ECO:0000313" key="1">
    <source>
        <dbReference type="EMBL" id="CAE08620.1"/>
    </source>
</evidence>
<dbReference type="KEGG" id="syw:SYNW2105"/>
<accession>Q7U4G3</accession>
<protein>
    <submittedName>
        <fullName evidence="1">Transcriptional regulator</fullName>
    </submittedName>
</protein>
<dbReference type="PANTHER" id="PTHR36154">
    <property type="entry name" value="DNA-BINDING TRANSCRIPTIONAL ACTIVATOR ALPA"/>
    <property type="match status" value="1"/>
</dbReference>
<dbReference type="AlphaFoldDB" id="Q7U4G3"/>